<evidence type="ECO:0000256" key="6">
    <source>
        <dbReference type="PIRSR" id="PIRSR600821-52"/>
    </source>
</evidence>
<dbReference type="PANTHER" id="PTHR30511">
    <property type="entry name" value="ALANINE RACEMASE"/>
    <property type="match status" value="1"/>
</dbReference>
<dbReference type="GO" id="GO:0030170">
    <property type="term" value="F:pyridoxal phosphate binding"/>
    <property type="evidence" value="ECO:0007669"/>
    <property type="project" value="UniProtKB-UniRule"/>
</dbReference>
<evidence type="ECO:0000256" key="1">
    <source>
        <dbReference type="ARBA" id="ARBA00001933"/>
    </source>
</evidence>
<feature type="active site" description="Proton acceptor; specific for D-alanine" evidence="4">
    <location>
        <position position="41"/>
    </location>
</feature>
<protein>
    <recommendedName>
        <fullName evidence="4">Alanine racemase</fullName>
        <ecNumber evidence="4">5.1.1.1</ecNumber>
    </recommendedName>
</protein>
<dbReference type="PANTHER" id="PTHR30511:SF0">
    <property type="entry name" value="ALANINE RACEMASE, CATABOLIC-RELATED"/>
    <property type="match status" value="1"/>
</dbReference>
<sequence length="387" mass="43039">MRPSENVRDTWAEVDLSCISRNVRAIKSRLPAATEFMAVVKAGGYGHGDIQSAHTAVQSGADSLAVAYLSEAIQLRRQGITVPILVLTPIQPQDVPMAIKHRIQLTVTSAQWFEQAMAYRNIYPKLKLIVHVKFDSGLGRIGIREKEEWEAMVPWLKQADVEVEGAYTHFATAGSTDTRYLEQQLKNFDKMKGWIDQSGVDIRHYHCANSAIALRYPELAMDKVRVGAAMYGFYSKELVPDLELEPALSLHSRLIHVKRVSEGQSIGYDNSYQTSEAEWIGTVPIGYADGWSQVFQSSEMLIGGQRATVVGKIGMDQLMIRLPQHYPVNTQVTIIGKQGNDQITCAQLAASIDGVPQEISTALSARIMRINKGEEIINYEQHPIALC</sequence>
<dbReference type="Pfam" id="PF00842">
    <property type="entry name" value="Ala_racemase_C"/>
    <property type="match status" value="1"/>
</dbReference>
<feature type="domain" description="Alanine racemase C-terminal" evidence="7">
    <location>
        <begin position="247"/>
        <end position="372"/>
    </location>
</feature>
<dbReference type="NCBIfam" id="TIGR00492">
    <property type="entry name" value="alr"/>
    <property type="match status" value="1"/>
</dbReference>
<proteinExistence type="inferred from homology"/>
<dbReference type="CDD" id="cd00430">
    <property type="entry name" value="PLPDE_III_AR"/>
    <property type="match status" value="1"/>
</dbReference>
<dbReference type="RefSeq" id="WP_232057870.1">
    <property type="nucleotide sequence ID" value="NZ_AP019400.1"/>
</dbReference>
<dbReference type="HAMAP" id="MF_01201">
    <property type="entry name" value="Ala_racemase"/>
    <property type="match status" value="1"/>
</dbReference>
<dbReference type="EC" id="5.1.1.1" evidence="4"/>
<dbReference type="SMART" id="SM01005">
    <property type="entry name" value="Ala_racemase_C"/>
    <property type="match status" value="1"/>
</dbReference>
<dbReference type="InterPro" id="IPR011079">
    <property type="entry name" value="Ala_racemase_C"/>
</dbReference>
<dbReference type="SUPFAM" id="SSF51419">
    <property type="entry name" value="PLP-binding barrel"/>
    <property type="match status" value="1"/>
</dbReference>
<comment type="pathway">
    <text evidence="4">Amino-acid biosynthesis; D-alanine biosynthesis; D-alanine from L-alanine: step 1/1.</text>
</comment>
<feature type="binding site" evidence="4 6">
    <location>
        <position position="140"/>
    </location>
    <ligand>
        <name>substrate</name>
    </ligand>
</feature>
<keyword evidence="2 4" id="KW-0663">Pyridoxal phosphate</keyword>
<dbReference type="GO" id="GO:0009252">
    <property type="term" value="P:peptidoglycan biosynthetic process"/>
    <property type="evidence" value="ECO:0007669"/>
    <property type="project" value="TreeGrafter"/>
</dbReference>
<comment type="similarity">
    <text evidence="4">Belongs to the alanine racemase family.</text>
</comment>
<gene>
    <name evidence="8" type="ORF">KCTCHS21_36180</name>
</gene>
<feature type="modified residue" description="N6-(pyridoxal phosphate)lysine" evidence="4 5">
    <location>
        <position position="41"/>
    </location>
</feature>
<keyword evidence="9" id="KW-1185">Reference proteome</keyword>
<comment type="catalytic activity">
    <reaction evidence="4">
        <text>L-alanine = D-alanine</text>
        <dbReference type="Rhea" id="RHEA:20249"/>
        <dbReference type="ChEBI" id="CHEBI:57416"/>
        <dbReference type="ChEBI" id="CHEBI:57972"/>
        <dbReference type="EC" id="5.1.1.1"/>
    </reaction>
</comment>
<dbReference type="PRINTS" id="PR00992">
    <property type="entry name" value="ALARACEMASE"/>
</dbReference>
<evidence type="ECO:0000259" key="7">
    <source>
        <dbReference type="SMART" id="SM01005"/>
    </source>
</evidence>
<evidence type="ECO:0000256" key="5">
    <source>
        <dbReference type="PIRSR" id="PIRSR600821-50"/>
    </source>
</evidence>
<organism evidence="8 9">
    <name type="scientific">Cohnella abietis</name>
    <dbReference type="NCBI Taxonomy" id="2507935"/>
    <lineage>
        <taxon>Bacteria</taxon>
        <taxon>Bacillati</taxon>
        <taxon>Bacillota</taxon>
        <taxon>Bacilli</taxon>
        <taxon>Bacillales</taxon>
        <taxon>Paenibacillaceae</taxon>
        <taxon>Cohnella</taxon>
    </lineage>
</organism>
<dbReference type="FunFam" id="3.20.20.10:FF:000002">
    <property type="entry name" value="Alanine racemase"/>
    <property type="match status" value="1"/>
</dbReference>
<dbReference type="InterPro" id="IPR000821">
    <property type="entry name" value="Ala_racemase"/>
</dbReference>
<feature type="active site" description="Proton acceptor; specific for L-alanine" evidence="4">
    <location>
        <position position="268"/>
    </location>
</feature>
<dbReference type="SUPFAM" id="SSF50621">
    <property type="entry name" value="Alanine racemase C-terminal domain-like"/>
    <property type="match status" value="1"/>
</dbReference>
<name>A0A3T1D831_9BACL</name>
<dbReference type="InterPro" id="IPR001608">
    <property type="entry name" value="Ala_racemase_N"/>
</dbReference>
<dbReference type="EMBL" id="AP019400">
    <property type="protein sequence ID" value="BBI34219.1"/>
    <property type="molecule type" value="Genomic_DNA"/>
</dbReference>
<evidence type="ECO:0000256" key="2">
    <source>
        <dbReference type="ARBA" id="ARBA00022898"/>
    </source>
</evidence>
<evidence type="ECO:0000256" key="4">
    <source>
        <dbReference type="HAMAP-Rule" id="MF_01201"/>
    </source>
</evidence>
<dbReference type="KEGG" id="cohn:KCTCHS21_36180"/>
<dbReference type="GO" id="GO:0005829">
    <property type="term" value="C:cytosol"/>
    <property type="evidence" value="ECO:0007669"/>
    <property type="project" value="TreeGrafter"/>
</dbReference>
<dbReference type="Pfam" id="PF01168">
    <property type="entry name" value="Ala_racemase_N"/>
    <property type="match status" value="1"/>
</dbReference>
<accession>A0A3T1D831</accession>
<dbReference type="Gene3D" id="2.40.37.10">
    <property type="entry name" value="Lyase, Ornithine Decarboxylase, Chain A, domain 1"/>
    <property type="match status" value="1"/>
</dbReference>
<feature type="binding site" evidence="4 6">
    <location>
        <position position="315"/>
    </location>
    <ligand>
        <name>substrate</name>
    </ligand>
</feature>
<comment type="cofactor">
    <cofactor evidence="1 4 5">
        <name>pyridoxal 5'-phosphate</name>
        <dbReference type="ChEBI" id="CHEBI:597326"/>
    </cofactor>
</comment>
<evidence type="ECO:0000256" key="3">
    <source>
        <dbReference type="ARBA" id="ARBA00023235"/>
    </source>
</evidence>
<dbReference type="InterPro" id="IPR029066">
    <property type="entry name" value="PLP-binding_barrel"/>
</dbReference>
<dbReference type="Gene3D" id="3.20.20.10">
    <property type="entry name" value="Alanine racemase"/>
    <property type="match status" value="1"/>
</dbReference>
<keyword evidence="3 4" id="KW-0413">Isomerase</keyword>
<comment type="function">
    <text evidence="4">Catalyzes the interconversion of L-alanine and D-alanine. May also act on other amino acids.</text>
</comment>
<dbReference type="UniPathway" id="UPA00042">
    <property type="reaction ID" value="UER00497"/>
</dbReference>
<reference evidence="8 9" key="1">
    <citation type="submission" date="2019-01" db="EMBL/GenBank/DDBJ databases">
        <title>Complete genome sequence of Cohnella hallensis HS21 isolated from Korean fir (Abies koreana) rhizospheric soil.</title>
        <authorList>
            <person name="Jiang L."/>
            <person name="Kang S.W."/>
            <person name="Kim S."/>
            <person name="Jung J."/>
            <person name="Kim C.Y."/>
            <person name="Kim D.H."/>
            <person name="Kim S.W."/>
            <person name="Lee J."/>
        </authorList>
    </citation>
    <scope>NUCLEOTIDE SEQUENCE [LARGE SCALE GENOMIC DNA]</scope>
    <source>
        <strain evidence="8 9">HS21</strain>
    </source>
</reference>
<evidence type="ECO:0000313" key="8">
    <source>
        <dbReference type="EMBL" id="BBI34219.1"/>
    </source>
</evidence>
<dbReference type="GO" id="GO:0030632">
    <property type="term" value="P:D-alanine biosynthetic process"/>
    <property type="evidence" value="ECO:0007669"/>
    <property type="project" value="UniProtKB-UniRule"/>
</dbReference>
<dbReference type="InterPro" id="IPR009006">
    <property type="entry name" value="Ala_racemase/Decarboxylase_C"/>
</dbReference>
<dbReference type="GO" id="GO:0008784">
    <property type="term" value="F:alanine racemase activity"/>
    <property type="evidence" value="ECO:0007669"/>
    <property type="project" value="UniProtKB-UniRule"/>
</dbReference>
<dbReference type="Proteomes" id="UP000289856">
    <property type="component" value="Chromosome"/>
</dbReference>
<dbReference type="AlphaFoldDB" id="A0A3T1D831"/>
<evidence type="ECO:0000313" key="9">
    <source>
        <dbReference type="Proteomes" id="UP000289856"/>
    </source>
</evidence>